<dbReference type="RefSeq" id="WP_154503069.1">
    <property type="nucleotide sequence ID" value="NZ_JAQXPC010000007.1"/>
</dbReference>
<dbReference type="Proteomes" id="UP000461880">
    <property type="component" value="Unassembled WGS sequence"/>
</dbReference>
<dbReference type="GO" id="GO:0005886">
    <property type="term" value="C:plasma membrane"/>
    <property type="evidence" value="ECO:0007669"/>
    <property type="project" value="UniProtKB-SubCell"/>
</dbReference>
<evidence type="ECO:0000256" key="2">
    <source>
        <dbReference type="ARBA" id="ARBA00005262"/>
    </source>
</evidence>
<comment type="subcellular location">
    <subcellularLocation>
        <location evidence="1">Cell membrane</location>
        <topology evidence="1">Multi-pass membrane protein</topology>
    </subcellularLocation>
</comment>
<evidence type="ECO:0000256" key="7">
    <source>
        <dbReference type="SAM" id="Phobius"/>
    </source>
</evidence>
<evidence type="ECO:0000313" key="9">
    <source>
        <dbReference type="Proteomes" id="UP000461880"/>
    </source>
</evidence>
<feature type="transmembrane region" description="Helical" evidence="7">
    <location>
        <begin position="149"/>
        <end position="178"/>
    </location>
</feature>
<feature type="transmembrane region" description="Helical" evidence="7">
    <location>
        <begin position="12"/>
        <end position="32"/>
    </location>
</feature>
<evidence type="ECO:0000256" key="3">
    <source>
        <dbReference type="ARBA" id="ARBA00022475"/>
    </source>
</evidence>
<accession>A0A7X2NQS2</accession>
<evidence type="ECO:0000256" key="5">
    <source>
        <dbReference type="ARBA" id="ARBA00022989"/>
    </source>
</evidence>
<proteinExistence type="inferred from homology"/>
<keyword evidence="5 7" id="KW-1133">Transmembrane helix</keyword>
<keyword evidence="6 7" id="KW-0472">Membrane</keyword>
<name>A0A7X2NQS2_9FIRM</name>
<keyword evidence="9" id="KW-1185">Reference proteome</keyword>
<dbReference type="Pfam" id="PF02417">
    <property type="entry name" value="Chromate_transp"/>
    <property type="match status" value="1"/>
</dbReference>
<sequence length="188" mass="20703">MQKRENRDQTLELFRTFFKIGAFTFGGGYAMIELIKQETVFEHHWISEEDILDVVAIAESTPGPIAINSATFIGYKVAGIRGSLAATAGVVLPSFVIIYVISFVLKQFEQLLAVRYAFFGIRAAVLALILQALLSMYRACPKGKMEYLVMAAAFLAVAVFDGNVLIVIVCAACIGLAYTHLVRRKEQA</sequence>
<evidence type="ECO:0000256" key="6">
    <source>
        <dbReference type="ARBA" id="ARBA00023136"/>
    </source>
</evidence>
<protein>
    <submittedName>
        <fullName evidence="8">Chromate transporter</fullName>
    </submittedName>
</protein>
<reference evidence="8 9" key="1">
    <citation type="submission" date="2019-08" db="EMBL/GenBank/DDBJ databases">
        <title>In-depth cultivation of the pig gut microbiome towards novel bacterial diversity and tailored functional studies.</title>
        <authorList>
            <person name="Wylensek D."/>
            <person name="Hitch T.C.A."/>
            <person name="Clavel T."/>
        </authorList>
    </citation>
    <scope>NUCLEOTIDE SEQUENCE [LARGE SCALE GENOMIC DNA]</scope>
    <source>
        <strain evidence="8 9">Oil+RF-744-GAM-WT-6</strain>
    </source>
</reference>
<dbReference type="GO" id="GO:0015109">
    <property type="term" value="F:chromate transmembrane transporter activity"/>
    <property type="evidence" value="ECO:0007669"/>
    <property type="project" value="InterPro"/>
</dbReference>
<comment type="caution">
    <text evidence="8">The sequence shown here is derived from an EMBL/GenBank/DDBJ whole genome shotgun (WGS) entry which is preliminary data.</text>
</comment>
<dbReference type="PANTHER" id="PTHR43663:SF1">
    <property type="entry name" value="CHROMATE TRANSPORTER"/>
    <property type="match status" value="1"/>
</dbReference>
<keyword evidence="4 7" id="KW-0812">Transmembrane</keyword>
<dbReference type="InterPro" id="IPR003370">
    <property type="entry name" value="Chromate_transpt"/>
</dbReference>
<dbReference type="InterPro" id="IPR052518">
    <property type="entry name" value="CHR_Transporter"/>
</dbReference>
<dbReference type="PANTHER" id="PTHR43663">
    <property type="entry name" value="CHROMATE TRANSPORT PROTEIN-RELATED"/>
    <property type="match status" value="1"/>
</dbReference>
<keyword evidence="3" id="KW-1003">Cell membrane</keyword>
<evidence type="ECO:0000256" key="1">
    <source>
        <dbReference type="ARBA" id="ARBA00004651"/>
    </source>
</evidence>
<feature type="transmembrane region" description="Helical" evidence="7">
    <location>
        <begin position="84"/>
        <end position="105"/>
    </location>
</feature>
<gene>
    <name evidence="8" type="ORF">FYJ51_03070</name>
</gene>
<evidence type="ECO:0000256" key="4">
    <source>
        <dbReference type="ARBA" id="ARBA00022692"/>
    </source>
</evidence>
<organism evidence="8 9">
    <name type="scientific">Stecheria intestinalis</name>
    <dbReference type="NCBI Taxonomy" id="2606630"/>
    <lineage>
        <taxon>Bacteria</taxon>
        <taxon>Bacillati</taxon>
        <taxon>Bacillota</taxon>
        <taxon>Erysipelotrichia</taxon>
        <taxon>Erysipelotrichales</taxon>
        <taxon>Erysipelotrichaceae</taxon>
        <taxon>Stecheria</taxon>
    </lineage>
</organism>
<dbReference type="EMBL" id="VUMN01000004">
    <property type="protein sequence ID" value="MSS57882.1"/>
    <property type="molecule type" value="Genomic_DNA"/>
</dbReference>
<dbReference type="AlphaFoldDB" id="A0A7X2NQS2"/>
<evidence type="ECO:0000313" key="8">
    <source>
        <dbReference type="EMBL" id="MSS57882.1"/>
    </source>
</evidence>
<feature type="transmembrane region" description="Helical" evidence="7">
    <location>
        <begin position="117"/>
        <end position="137"/>
    </location>
</feature>
<comment type="similarity">
    <text evidence="2">Belongs to the chromate ion transporter (CHR) (TC 2.A.51) family.</text>
</comment>